<dbReference type="Proteomes" id="UP000256645">
    <property type="component" value="Unassembled WGS sequence"/>
</dbReference>
<evidence type="ECO:0000259" key="2">
    <source>
        <dbReference type="Pfam" id="PF01425"/>
    </source>
</evidence>
<dbReference type="PANTHER" id="PTHR42678:SF34">
    <property type="entry name" value="OS04G0183300 PROTEIN"/>
    <property type="match status" value="1"/>
</dbReference>
<keyword evidence="4" id="KW-1185">Reference proteome</keyword>
<organism evidence="3 4">
    <name type="scientific">Coleophoma cylindrospora</name>
    <dbReference type="NCBI Taxonomy" id="1849047"/>
    <lineage>
        <taxon>Eukaryota</taxon>
        <taxon>Fungi</taxon>
        <taxon>Dikarya</taxon>
        <taxon>Ascomycota</taxon>
        <taxon>Pezizomycotina</taxon>
        <taxon>Leotiomycetes</taxon>
        <taxon>Helotiales</taxon>
        <taxon>Dermateaceae</taxon>
        <taxon>Coleophoma</taxon>
    </lineage>
</organism>
<evidence type="ECO:0000313" key="3">
    <source>
        <dbReference type="EMBL" id="RDW75523.1"/>
    </source>
</evidence>
<dbReference type="InterPro" id="IPR023631">
    <property type="entry name" value="Amidase_dom"/>
</dbReference>
<evidence type="ECO:0000313" key="4">
    <source>
        <dbReference type="Proteomes" id="UP000256645"/>
    </source>
</evidence>
<dbReference type="OrthoDB" id="566138at2759"/>
<reference evidence="3 4" key="1">
    <citation type="journal article" date="2018" name="IMA Fungus">
        <title>IMA Genome-F 9: Draft genome sequence of Annulohypoxylon stygium, Aspergillus mulundensis, Berkeleyomyces basicola (syn. Thielaviopsis basicola), Ceratocystis smalleyi, two Cercospora beticola strains, Coleophoma cylindrospora, Fusarium fracticaudum, Phialophora cf. hyalina, and Morchella septimelata.</title>
        <authorList>
            <person name="Wingfield B.D."/>
            <person name="Bills G.F."/>
            <person name="Dong Y."/>
            <person name="Huang W."/>
            <person name="Nel W.J."/>
            <person name="Swalarsk-Parry B.S."/>
            <person name="Vaghefi N."/>
            <person name="Wilken P.M."/>
            <person name="An Z."/>
            <person name="de Beer Z.W."/>
            <person name="De Vos L."/>
            <person name="Chen L."/>
            <person name="Duong T.A."/>
            <person name="Gao Y."/>
            <person name="Hammerbacher A."/>
            <person name="Kikkert J.R."/>
            <person name="Li Y."/>
            <person name="Li H."/>
            <person name="Li K."/>
            <person name="Li Q."/>
            <person name="Liu X."/>
            <person name="Ma X."/>
            <person name="Naidoo K."/>
            <person name="Pethybridge S.J."/>
            <person name="Sun J."/>
            <person name="Steenkamp E.T."/>
            <person name="van der Nest M.A."/>
            <person name="van Wyk S."/>
            <person name="Wingfield M.J."/>
            <person name="Xiong C."/>
            <person name="Yue Q."/>
            <person name="Zhang X."/>
        </authorList>
    </citation>
    <scope>NUCLEOTIDE SEQUENCE [LARGE SCALE GENOMIC DNA]</scope>
    <source>
        <strain evidence="3 4">BP6252</strain>
    </source>
</reference>
<dbReference type="Gene3D" id="3.90.1300.10">
    <property type="entry name" value="Amidase signature (AS) domain"/>
    <property type="match status" value="1"/>
</dbReference>
<dbReference type="AlphaFoldDB" id="A0A3D8RNA0"/>
<accession>A0A3D8RNA0</accession>
<keyword evidence="1" id="KW-0732">Signal</keyword>
<protein>
    <recommendedName>
        <fullName evidence="2">Amidase domain-containing protein</fullName>
    </recommendedName>
</protein>
<feature type="chain" id="PRO_5017560372" description="Amidase domain-containing protein" evidence="1">
    <location>
        <begin position="19"/>
        <end position="544"/>
    </location>
</feature>
<sequence length="544" mass="58512">MRLSIFLSFLATVSTAAAQNITYSEKGSNVSYPVTVNGINLLHTTGEELAAALSNGTVTTLQLVDAYIDRIIANDRQGLNLRSIIEIAPSAREVAAQLDAERKNGTIRSPLHGIPIVVKDNYNTDPSLGMNTTAGSYSLLGQTVKGDAFVIDRLRKAGVLIMGKANMNEFAGQRGQDNSSAWSARGGQMSSAYVFGGFNAGGDPSGSSGGSAISVSSGFAAISLGTDTEGSITFPANRAALFGFRPSTGMTSRTGVVPISSSQDSTGPLAKSAWDVAAMLEIMIGYDTEDTYSLAAQPYRYTNYTQFLSKDGFNGLRIGIPREPFFNTTFSGLNESINAAINSTLLKMKELGAIIIDPVEFPNAEDYKYTFPGQAARTNNATIRIQYDFKADLAQYLQTQLINSTVTTLEDIINFIDENMDLESPPGECCQATFIAADQTEDRQNSGEYWLSQFSLQRLYIDGLEATMRLHNLDVVLVPTESEASRLGVLARGPVGTVPLGYSDINLPFGMSFIGKSYDEPTVLRAISAYEANFPKRAVPPTLD</sequence>
<dbReference type="SUPFAM" id="SSF75304">
    <property type="entry name" value="Amidase signature (AS) enzymes"/>
    <property type="match status" value="1"/>
</dbReference>
<name>A0A3D8RNA0_9HELO</name>
<feature type="signal peptide" evidence="1">
    <location>
        <begin position="1"/>
        <end position="18"/>
    </location>
</feature>
<dbReference type="PANTHER" id="PTHR42678">
    <property type="entry name" value="AMIDASE"/>
    <property type="match status" value="1"/>
</dbReference>
<feature type="domain" description="Amidase" evidence="2">
    <location>
        <begin position="63"/>
        <end position="484"/>
    </location>
</feature>
<dbReference type="Pfam" id="PF01425">
    <property type="entry name" value="Amidase"/>
    <property type="match status" value="1"/>
</dbReference>
<proteinExistence type="predicted"/>
<dbReference type="STRING" id="1849047.A0A3D8RNA0"/>
<comment type="caution">
    <text evidence="3">The sequence shown here is derived from an EMBL/GenBank/DDBJ whole genome shotgun (WGS) entry which is preliminary data.</text>
</comment>
<evidence type="ECO:0000256" key="1">
    <source>
        <dbReference type="SAM" id="SignalP"/>
    </source>
</evidence>
<dbReference type="InterPro" id="IPR036928">
    <property type="entry name" value="AS_sf"/>
</dbReference>
<gene>
    <name evidence="3" type="ORF">BP6252_06665</name>
</gene>
<dbReference type="EMBL" id="PDLM01000006">
    <property type="protein sequence ID" value="RDW75523.1"/>
    <property type="molecule type" value="Genomic_DNA"/>
</dbReference>